<protein>
    <submittedName>
        <fullName evidence="1">Uncharacterized protein</fullName>
    </submittedName>
</protein>
<organism evidence="1 2">
    <name type="scientific">Dyella choica</name>
    <dbReference type="NCBI Taxonomy" id="1927959"/>
    <lineage>
        <taxon>Bacteria</taxon>
        <taxon>Pseudomonadati</taxon>
        <taxon>Pseudomonadota</taxon>
        <taxon>Gammaproteobacteria</taxon>
        <taxon>Lysobacterales</taxon>
        <taxon>Rhodanobacteraceae</taxon>
        <taxon>Dyella</taxon>
    </lineage>
</organism>
<keyword evidence="2" id="KW-1185">Reference proteome</keyword>
<gene>
    <name evidence="1" type="ORF">EKH80_15285</name>
</gene>
<evidence type="ECO:0000313" key="2">
    <source>
        <dbReference type="Proteomes" id="UP000274358"/>
    </source>
</evidence>
<dbReference type="RefSeq" id="WP_126685638.1">
    <property type="nucleotide sequence ID" value="NZ_RYYV01000011.1"/>
</dbReference>
<name>A0A3S0WUQ8_9GAMM</name>
<evidence type="ECO:0000313" key="1">
    <source>
        <dbReference type="EMBL" id="RUL73676.1"/>
    </source>
</evidence>
<dbReference type="EMBL" id="RYYV01000011">
    <property type="protein sequence ID" value="RUL73676.1"/>
    <property type="molecule type" value="Genomic_DNA"/>
</dbReference>
<sequence>MPATPFLSTFCKAPDTPKNIEFQDQYGNQSLLYSSDCRPGNVCNISMKGGSAPDFGSDLNLEVTVFPHDAAVGTTTVTLSPKDRTTCEKVGGKLGLSLEYHSSDPFHYSMQVLKFCLVDLFSSESLIRVKAKQEK</sequence>
<accession>A0A3S0WUQ8</accession>
<proteinExistence type="predicted"/>
<dbReference type="Proteomes" id="UP000274358">
    <property type="component" value="Unassembled WGS sequence"/>
</dbReference>
<reference evidence="1 2" key="1">
    <citation type="submission" date="2018-12" db="EMBL/GenBank/DDBJ databases">
        <title>Dyella dinghuensis sp. nov. DHOA06 and Dyella choica sp. nov. 4M-K27, isolated from forest soil.</title>
        <authorList>
            <person name="Qiu L.-H."/>
            <person name="Gao Z.-H."/>
        </authorList>
    </citation>
    <scope>NUCLEOTIDE SEQUENCE [LARGE SCALE GENOMIC DNA]</scope>
    <source>
        <strain evidence="1 2">4M-K27</strain>
    </source>
</reference>
<comment type="caution">
    <text evidence="1">The sequence shown here is derived from an EMBL/GenBank/DDBJ whole genome shotgun (WGS) entry which is preliminary data.</text>
</comment>
<dbReference type="AlphaFoldDB" id="A0A3S0WUQ8"/>